<feature type="region of interest" description="Disordered" evidence="1">
    <location>
        <begin position="1"/>
        <end position="54"/>
    </location>
</feature>
<dbReference type="AlphaFoldDB" id="A0A2S3Z9H2"/>
<feature type="compositionally biased region" description="Low complexity" evidence="1">
    <location>
        <begin position="1"/>
        <end position="22"/>
    </location>
</feature>
<gene>
    <name evidence="2" type="ORF">C3B59_11635</name>
</gene>
<accession>A0A2S3Z9H2</accession>
<name>A0A2S3Z9H2_9MICO</name>
<dbReference type="EMBL" id="PPXF01000055">
    <property type="protein sequence ID" value="POH62209.1"/>
    <property type="molecule type" value="Genomic_DNA"/>
</dbReference>
<comment type="caution">
    <text evidence="2">The sequence shown here is derived from an EMBL/GenBank/DDBJ whole genome shotgun (WGS) entry which is preliminary data.</text>
</comment>
<evidence type="ECO:0000313" key="3">
    <source>
        <dbReference type="Proteomes" id="UP000237104"/>
    </source>
</evidence>
<organism evidence="2 3">
    <name type="scientific">Cryobacterium zongtaii</name>
    <dbReference type="NCBI Taxonomy" id="1259217"/>
    <lineage>
        <taxon>Bacteria</taxon>
        <taxon>Bacillati</taxon>
        <taxon>Actinomycetota</taxon>
        <taxon>Actinomycetes</taxon>
        <taxon>Micrococcales</taxon>
        <taxon>Microbacteriaceae</taxon>
        <taxon>Cryobacterium</taxon>
    </lineage>
</organism>
<evidence type="ECO:0000313" key="2">
    <source>
        <dbReference type="EMBL" id="POH62209.1"/>
    </source>
</evidence>
<protein>
    <submittedName>
        <fullName evidence="2">Rod shape-determining protein MreC</fullName>
    </submittedName>
</protein>
<dbReference type="Proteomes" id="UP000237104">
    <property type="component" value="Unassembled WGS sequence"/>
</dbReference>
<feature type="non-terminal residue" evidence="2">
    <location>
        <position position="1"/>
    </location>
</feature>
<sequence length="54" mass="4905">AEAAAETAPAAAAAAAETAPAAELPPPGPVAPAQQGTSTAAGQLADAPTDKATP</sequence>
<proteinExistence type="predicted"/>
<evidence type="ECO:0000256" key="1">
    <source>
        <dbReference type="SAM" id="MobiDB-lite"/>
    </source>
</evidence>
<reference evidence="2 3" key="1">
    <citation type="submission" date="2018-01" db="EMBL/GenBank/DDBJ databases">
        <title>Cryobacterium sp. nov., from glaciers in China.</title>
        <authorList>
            <person name="Liu Q."/>
            <person name="Xin Y.-H."/>
        </authorList>
    </citation>
    <scope>NUCLEOTIDE SEQUENCE [LARGE SCALE GENOMIC DNA]</scope>
    <source>
        <strain evidence="2 3">TMB1-8</strain>
    </source>
</reference>